<evidence type="ECO:0000313" key="1">
    <source>
        <dbReference type="EMBL" id="GEP03495.1"/>
    </source>
</evidence>
<name>A0A512J0P4_9HYPH</name>
<reference evidence="2" key="4">
    <citation type="submission" date="2023-01" db="EMBL/GenBank/DDBJ databases">
        <title>Draft genome sequence of Methylobacterium oxalidis strain NBRC 107715.</title>
        <authorList>
            <person name="Sun Q."/>
            <person name="Mori K."/>
        </authorList>
    </citation>
    <scope>NUCLEOTIDE SEQUENCE</scope>
    <source>
        <strain evidence="2">NBRC 107715</strain>
    </source>
</reference>
<dbReference type="Proteomes" id="UP000321960">
    <property type="component" value="Unassembled WGS sequence"/>
</dbReference>
<keyword evidence="4" id="KW-1185">Reference proteome</keyword>
<dbReference type="Proteomes" id="UP001156856">
    <property type="component" value="Unassembled WGS sequence"/>
</dbReference>
<dbReference type="EMBL" id="BSPK01000107">
    <property type="protein sequence ID" value="GLS66585.1"/>
    <property type="molecule type" value="Genomic_DNA"/>
</dbReference>
<evidence type="ECO:0000313" key="2">
    <source>
        <dbReference type="EMBL" id="GLS66585.1"/>
    </source>
</evidence>
<dbReference type="AlphaFoldDB" id="A0A512J0P4"/>
<evidence type="ECO:0000313" key="3">
    <source>
        <dbReference type="Proteomes" id="UP000321960"/>
    </source>
</evidence>
<organism evidence="1 3">
    <name type="scientific">Methylobacterium oxalidis</name>
    <dbReference type="NCBI Taxonomy" id="944322"/>
    <lineage>
        <taxon>Bacteria</taxon>
        <taxon>Pseudomonadati</taxon>
        <taxon>Pseudomonadota</taxon>
        <taxon>Alphaproteobacteria</taxon>
        <taxon>Hyphomicrobiales</taxon>
        <taxon>Methylobacteriaceae</taxon>
        <taxon>Methylobacterium</taxon>
    </lineage>
</organism>
<evidence type="ECO:0000313" key="4">
    <source>
        <dbReference type="Proteomes" id="UP001156856"/>
    </source>
</evidence>
<reference evidence="1 3" key="3">
    <citation type="submission" date="2019-07" db="EMBL/GenBank/DDBJ databases">
        <title>Whole genome shotgun sequence of Methylobacterium oxalidis NBRC 107715.</title>
        <authorList>
            <person name="Hosoyama A."/>
            <person name="Uohara A."/>
            <person name="Ohji S."/>
            <person name="Ichikawa N."/>
        </authorList>
    </citation>
    <scope>NUCLEOTIDE SEQUENCE [LARGE SCALE GENOMIC DNA]</scope>
    <source>
        <strain evidence="1 3">NBRC 107715</strain>
    </source>
</reference>
<dbReference type="EMBL" id="BJZU01000025">
    <property type="protein sequence ID" value="GEP03495.1"/>
    <property type="molecule type" value="Genomic_DNA"/>
</dbReference>
<sequence>MPAVQSQTSVLAWPSALCESVALRATGRPSRIQLGSIGAGFSSTVVTDGMIGVVGTGGSWVGSRDEGSVCVPAYKRQVTADGKT</sequence>
<reference evidence="2" key="1">
    <citation type="journal article" date="2014" name="Int. J. Syst. Evol. Microbiol.">
        <title>Complete genome of a new Firmicutes species belonging to the dominant human colonic microbiota ('Ruminococcus bicirculans') reveals two chromosomes and a selective capacity to utilize plant glucans.</title>
        <authorList>
            <consortium name="NISC Comparative Sequencing Program"/>
            <person name="Wegmann U."/>
            <person name="Louis P."/>
            <person name="Goesmann A."/>
            <person name="Henrissat B."/>
            <person name="Duncan S.H."/>
            <person name="Flint H.J."/>
        </authorList>
    </citation>
    <scope>NUCLEOTIDE SEQUENCE</scope>
    <source>
        <strain evidence="2">NBRC 107715</strain>
    </source>
</reference>
<accession>A0A512J0P4</accession>
<reference evidence="4" key="2">
    <citation type="journal article" date="2019" name="Int. J. Syst. Evol. Microbiol.">
        <title>The Global Catalogue of Microorganisms (GCM) 10K type strain sequencing project: providing services to taxonomists for standard genome sequencing and annotation.</title>
        <authorList>
            <consortium name="The Broad Institute Genomics Platform"/>
            <consortium name="The Broad Institute Genome Sequencing Center for Infectious Disease"/>
            <person name="Wu L."/>
            <person name="Ma J."/>
        </authorList>
    </citation>
    <scope>NUCLEOTIDE SEQUENCE [LARGE SCALE GENOMIC DNA]</scope>
    <source>
        <strain evidence="4">NBRC 107715</strain>
    </source>
</reference>
<protein>
    <submittedName>
        <fullName evidence="1">Uncharacterized protein</fullName>
    </submittedName>
</protein>
<comment type="caution">
    <text evidence="1">The sequence shown here is derived from an EMBL/GenBank/DDBJ whole genome shotgun (WGS) entry which is preliminary data.</text>
</comment>
<gene>
    <name evidence="2" type="ORF">GCM10007888_49680</name>
    <name evidence="1" type="ORF">MOX02_15330</name>
</gene>
<proteinExistence type="predicted"/>